<gene>
    <name evidence="7" type="ORF">B296_00021682</name>
</gene>
<dbReference type="GO" id="GO:0015297">
    <property type="term" value="F:antiporter activity"/>
    <property type="evidence" value="ECO:0007669"/>
    <property type="project" value="InterPro"/>
</dbReference>
<sequence>MVVEVDGKICTSSSRQKRLRVRSRASPCPALMAMLFLCEGIVHTSSIHALLQWHTRRWTELHGPPETGVRDALGSAVRSGVGRLTTAFLLVGEELVLLGRIVWPIVITSFLLYSRSVVSMLFLGRLGGAELAGGSLAIAFANITGYSVLKGLAMGMEPICGQAFGAKRWSVLAHTFQKTLLLLLLATIPISLLWLSMEPILLRLGQDAAITSVAKDYLLYSFPDLIAQAHLHPLRIFLRTQSHTKPLTFCAAFALLLHFPANYFLASYLDCGVKGVALASSWNTISIDLGLVGFLLRSEDSIKPWAGLSRDGIRGWRPLLALALPSAASICLEWWWYEVMLLLCGRLPDPRAGVAAMGVLIQTTGLIYVLPASLGMGLSTRVGHELGANRPARARHAALVGLSVAAAVGSLAFAFTVVVRHAWGRMFTDEQPTLALTSAALPIVGLCELGNCPQTAGCGVLRGSARPAVGAKINFSSFYVIGLPVAAVAGFRLGYGFLGLWLGLVAAQASCVCLVLCTVARTDWEAEAKRAEELTGAAVAQRERDELSVTLLA</sequence>
<dbReference type="Pfam" id="PF01554">
    <property type="entry name" value="MatE"/>
    <property type="match status" value="2"/>
</dbReference>
<dbReference type="GO" id="GO:0016020">
    <property type="term" value="C:membrane"/>
    <property type="evidence" value="ECO:0007669"/>
    <property type="project" value="UniProtKB-SubCell"/>
</dbReference>
<evidence type="ECO:0000313" key="8">
    <source>
        <dbReference type="Proteomes" id="UP000287651"/>
    </source>
</evidence>
<feature type="transmembrane region" description="Helical" evidence="6">
    <location>
        <begin position="399"/>
        <end position="419"/>
    </location>
</feature>
<dbReference type="AlphaFoldDB" id="A0A427AGV0"/>
<evidence type="ECO:0000313" key="7">
    <source>
        <dbReference type="EMBL" id="RRT75468.1"/>
    </source>
</evidence>
<dbReference type="GO" id="GO:1990961">
    <property type="term" value="P:xenobiotic detoxification by transmembrane export across the plasma membrane"/>
    <property type="evidence" value="ECO:0007669"/>
    <property type="project" value="InterPro"/>
</dbReference>
<evidence type="ECO:0000256" key="5">
    <source>
        <dbReference type="ARBA" id="ARBA00023136"/>
    </source>
</evidence>
<dbReference type="NCBIfam" id="TIGR00797">
    <property type="entry name" value="matE"/>
    <property type="match status" value="1"/>
</dbReference>
<feature type="transmembrane region" description="Helical" evidence="6">
    <location>
        <begin position="499"/>
        <end position="520"/>
    </location>
</feature>
<dbReference type="Proteomes" id="UP000287651">
    <property type="component" value="Unassembled WGS sequence"/>
</dbReference>
<dbReference type="EMBL" id="AMZH03002469">
    <property type="protein sequence ID" value="RRT75468.1"/>
    <property type="molecule type" value="Genomic_DNA"/>
</dbReference>
<accession>A0A427AGV0</accession>
<feature type="transmembrane region" description="Helical" evidence="6">
    <location>
        <begin position="131"/>
        <end position="149"/>
    </location>
</feature>
<evidence type="ECO:0000256" key="3">
    <source>
        <dbReference type="ARBA" id="ARBA00022692"/>
    </source>
</evidence>
<comment type="subcellular location">
    <subcellularLocation>
        <location evidence="1">Membrane</location>
        <topology evidence="1">Multi-pass membrane protein</topology>
    </subcellularLocation>
</comment>
<evidence type="ECO:0000256" key="6">
    <source>
        <dbReference type="RuleBase" id="RU004914"/>
    </source>
</evidence>
<feature type="transmembrane region" description="Helical" evidence="6">
    <location>
        <begin position="275"/>
        <end position="296"/>
    </location>
</feature>
<dbReference type="CDD" id="cd13132">
    <property type="entry name" value="MATE_eukaryotic"/>
    <property type="match status" value="1"/>
</dbReference>
<feature type="transmembrane region" description="Helical" evidence="6">
    <location>
        <begin position="357"/>
        <end position="378"/>
    </location>
</feature>
<keyword evidence="3 6" id="KW-0812">Transmembrane</keyword>
<feature type="transmembrane region" description="Helical" evidence="6">
    <location>
        <begin position="473"/>
        <end position="493"/>
    </location>
</feature>
<feature type="transmembrane region" description="Helical" evidence="6">
    <location>
        <begin position="28"/>
        <end position="51"/>
    </location>
</feature>
<reference evidence="7 8" key="1">
    <citation type="journal article" date="2014" name="Agronomy (Basel)">
        <title>A Draft Genome Sequence for Ensete ventricosum, the Drought-Tolerant Tree Against Hunger.</title>
        <authorList>
            <person name="Harrison J."/>
            <person name="Moore K.A."/>
            <person name="Paszkiewicz K."/>
            <person name="Jones T."/>
            <person name="Grant M."/>
            <person name="Ambacheew D."/>
            <person name="Muzemil S."/>
            <person name="Studholme D.J."/>
        </authorList>
    </citation>
    <scope>NUCLEOTIDE SEQUENCE [LARGE SCALE GENOMIC DNA]</scope>
</reference>
<feature type="transmembrane region" description="Helical" evidence="6">
    <location>
        <begin position="179"/>
        <end position="197"/>
    </location>
</feature>
<proteinExistence type="inferred from homology"/>
<dbReference type="GO" id="GO:0042910">
    <property type="term" value="F:xenobiotic transmembrane transporter activity"/>
    <property type="evidence" value="ECO:0007669"/>
    <property type="project" value="InterPro"/>
</dbReference>
<dbReference type="InterPro" id="IPR045069">
    <property type="entry name" value="MATE_euk"/>
</dbReference>
<organism evidence="7 8">
    <name type="scientific">Ensete ventricosum</name>
    <name type="common">Abyssinian banana</name>
    <name type="synonym">Musa ensete</name>
    <dbReference type="NCBI Taxonomy" id="4639"/>
    <lineage>
        <taxon>Eukaryota</taxon>
        <taxon>Viridiplantae</taxon>
        <taxon>Streptophyta</taxon>
        <taxon>Embryophyta</taxon>
        <taxon>Tracheophyta</taxon>
        <taxon>Spermatophyta</taxon>
        <taxon>Magnoliopsida</taxon>
        <taxon>Liliopsida</taxon>
        <taxon>Zingiberales</taxon>
        <taxon>Musaceae</taxon>
        <taxon>Ensete</taxon>
    </lineage>
</organism>
<evidence type="ECO:0000256" key="1">
    <source>
        <dbReference type="ARBA" id="ARBA00004141"/>
    </source>
</evidence>
<dbReference type="PANTHER" id="PTHR11206">
    <property type="entry name" value="MULTIDRUG RESISTANCE PROTEIN"/>
    <property type="match status" value="1"/>
</dbReference>
<keyword evidence="5 6" id="KW-0472">Membrane</keyword>
<comment type="similarity">
    <text evidence="2 6">Belongs to the multi antimicrobial extrusion (MATE) (TC 2.A.66.1) family.</text>
</comment>
<feature type="transmembrane region" description="Helical" evidence="6">
    <location>
        <begin position="316"/>
        <end position="337"/>
    </location>
</feature>
<evidence type="ECO:0000256" key="4">
    <source>
        <dbReference type="ARBA" id="ARBA00022989"/>
    </source>
</evidence>
<feature type="transmembrane region" description="Helical" evidence="6">
    <location>
        <begin position="439"/>
        <end position="461"/>
    </location>
</feature>
<keyword evidence="4 6" id="KW-1133">Transmembrane helix</keyword>
<feature type="transmembrane region" description="Helical" evidence="6">
    <location>
        <begin position="247"/>
        <end position="269"/>
    </location>
</feature>
<name>A0A427AGV0_ENSVE</name>
<evidence type="ECO:0000256" key="2">
    <source>
        <dbReference type="ARBA" id="ARBA00010199"/>
    </source>
</evidence>
<comment type="caution">
    <text evidence="7">The sequence shown here is derived from an EMBL/GenBank/DDBJ whole genome shotgun (WGS) entry which is preliminary data.</text>
</comment>
<feature type="transmembrane region" description="Helical" evidence="6">
    <location>
        <begin position="101"/>
        <end position="124"/>
    </location>
</feature>
<dbReference type="InterPro" id="IPR002528">
    <property type="entry name" value="MATE_fam"/>
</dbReference>
<protein>
    <recommendedName>
        <fullName evidence="6">Protein DETOXIFICATION</fullName>
    </recommendedName>
    <alternativeName>
        <fullName evidence="6">Multidrug and toxic compound extrusion protein</fullName>
    </alternativeName>
</protein>